<dbReference type="RefSeq" id="WP_197963559.1">
    <property type="nucleotide sequence ID" value="NZ_JACCHP010000029.1"/>
</dbReference>
<dbReference type="Proteomes" id="UP000807370">
    <property type="component" value="Unassembled WGS sequence"/>
</dbReference>
<sequence>MRQPMVDLPSLVTKQFAEAPFAIIGPNSGFVQQRKHGIDPPLVTGQCVEQHPIFESWRLGTWLDQLAFCQAAFSDMPVEHAPIPNTDIWFTANEIREICEGLGTPEHQAELSVGVNQIGQLTTPFGMHVEHIGRATLISAKGGPRPNVPERKADPGFRPNPDNCNEFHGAATATSSWRRASSWPRHLAKKRLTTLRRLHANDHAAYSSRAIAYLRKGDLRRAFADVDRGQAVSWLTSGMTVGAAGPTVILAGSKVRIVSIRRDPHALEKGIANESQQGDQTDKCEKPVWHVLNLGSTLRAAIASDDRPNASTRDPTKC</sequence>
<comment type="caution">
    <text evidence="1">The sequence shown here is derived from an EMBL/GenBank/DDBJ whole genome shotgun (WGS) entry which is preliminary data.</text>
</comment>
<reference evidence="1 2" key="1">
    <citation type="submission" date="2020-07" db="EMBL/GenBank/DDBJ databases">
        <title>Bradyrhizobium diversity isolated from nodules of indigenous legumes of Western Australia.</title>
        <authorList>
            <person name="Klepa M.S."/>
        </authorList>
    </citation>
    <scope>NUCLEOTIDE SEQUENCE [LARGE SCALE GENOMIC DNA]</scope>
    <source>
        <strain evidence="1 2">CNPSo 4010</strain>
    </source>
</reference>
<dbReference type="EMBL" id="JACCHP010000029">
    <property type="protein sequence ID" value="MBH5402507.1"/>
    <property type="molecule type" value="Genomic_DNA"/>
</dbReference>
<accession>A0ABS0PZ65</accession>
<gene>
    <name evidence="1" type="ORF">HZZ13_32655</name>
</gene>
<organism evidence="1 2">
    <name type="scientific">Bradyrhizobium agreste</name>
    <dbReference type="NCBI Taxonomy" id="2751811"/>
    <lineage>
        <taxon>Bacteria</taxon>
        <taxon>Pseudomonadati</taxon>
        <taxon>Pseudomonadota</taxon>
        <taxon>Alphaproteobacteria</taxon>
        <taxon>Hyphomicrobiales</taxon>
        <taxon>Nitrobacteraceae</taxon>
        <taxon>Bradyrhizobium</taxon>
    </lineage>
</organism>
<name>A0ABS0PZ65_9BRAD</name>
<proteinExistence type="predicted"/>
<keyword evidence="2" id="KW-1185">Reference proteome</keyword>
<protein>
    <submittedName>
        <fullName evidence="1">Uncharacterized protein</fullName>
    </submittedName>
</protein>
<evidence type="ECO:0000313" key="1">
    <source>
        <dbReference type="EMBL" id="MBH5402507.1"/>
    </source>
</evidence>
<evidence type="ECO:0000313" key="2">
    <source>
        <dbReference type="Proteomes" id="UP000807370"/>
    </source>
</evidence>